<accession>A0A0E0IBV6</accession>
<organism evidence="2">
    <name type="scientific">Oryza nivara</name>
    <name type="common">Indian wild rice</name>
    <name type="synonym">Oryza sativa f. spontanea</name>
    <dbReference type="NCBI Taxonomy" id="4536"/>
    <lineage>
        <taxon>Eukaryota</taxon>
        <taxon>Viridiplantae</taxon>
        <taxon>Streptophyta</taxon>
        <taxon>Embryophyta</taxon>
        <taxon>Tracheophyta</taxon>
        <taxon>Spermatophyta</taxon>
        <taxon>Magnoliopsida</taxon>
        <taxon>Liliopsida</taxon>
        <taxon>Poales</taxon>
        <taxon>Poaceae</taxon>
        <taxon>BOP clade</taxon>
        <taxon>Oryzoideae</taxon>
        <taxon>Oryzeae</taxon>
        <taxon>Oryzinae</taxon>
        <taxon>Oryza</taxon>
    </lineage>
</organism>
<dbReference type="Proteomes" id="UP000006591">
    <property type="component" value="Chromosome 8"/>
</dbReference>
<keyword evidence="3" id="KW-1185">Reference proteome</keyword>
<dbReference type="HOGENOM" id="CLU_1581057_0_0_1"/>
<evidence type="ECO:0000313" key="3">
    <source>
        <dbReference type="Proteomes" id="UP000006591"/>
    </source>
</evidence>
<proteinExistence type="predicted"/>
<dbReference type="Gramene" id="ONIVA08G15730.1">
    <property type="protein sequence ID" value="ONIVA08G15730.1"/>
    <property type="gene ID" value="ONIVA08G15730"/>
</dbReference>
<sequence length="169" mass="17783">MVEFRRPKQALADAAAEHETVMTRRSSARARWSKGSAMMRCSSVVAVTSSAQDWGIGDVEDGNPASSGIEIQRRSSVPVEKLMPLLSTTPARSSILCVTSSLPSLSFLLPAAAGIKIQRRSSVPTEKLMPPPSTTPSRSSTLHVTCSFPAHDGSGGGGGNACAPLQLHR</sequence>
<dbReference type="EnsemblPlants" id="ONIVA08G15730.1">
    <property type="protein sequence ID" value="ONIVA08G15730.1"/>
    <property type="gene ID" value="ONIVA08G15730"/>
</dbReference>
<reference evidence="2" key="1">
    <citation type="submission" date="2015-04" db="UniProtKB">
        <authorList>
            <consortium name="EnsemblPlants"/>
        </authorList>
    </citation>
    <scope>IDENTIFICATION</scope>
    <source>
        <strain evidence="2">SL10</strain>
    </source>
</reference>
<protein>
    <submittedName>
        <fullName evidence="2">Uncharacterized protein</fullName>
    </submittedName>
</protein>
<evidence type="ECO:0000313" key="2">
    <source>
        <dbReference type="EnsemblPlants" id="ONIVA08G15730.1"/>
    </source>
</evidence>
<feature type="region of interest" description="Disordered" evidence="1">
    <location>
        <begin position="122"/>
        <end position="141"/>
    </location>
</feature>
<reference evidence="2" key="2">
    <citation type="submission" date="2018-04" db="EMBL/GenBank/DDBJ databases">
        <title>OnivRS2 (Oryza nivara Reference Sequence Version 2).</title>
        <authorList>
            <person name="Zhang J."/>
            <person name="Kudrna D."/>
            <person name="Lee S."/>
            <person name="Talag J."/>
            <person name="Rajasekar S."/>
            <person name="Welchert J."/>
            <person name="Hsing Y.-I."/>
            <person name="Wing R.A."/>
        </authorList>
    </citation>
    <scope>NUCLEOTIDE SEQUENCE [LARGE SCALE GENOMIC DNA]</scope>
    <source>
        <strain evidence="2">SL10</strain>
    </source>
</reference>
<dbReference type="AlphaFoldDB" id="A0A0E0IBV6"/>
<name>A0A0E0IBV6_ORYNI</name>
<evidence type="ECO:0000256" key="1">
    <source>
        <dbReference type="SAM" id="MobiDB-lite"/>
    </source>
</evidence>